<reference evidence="1 2" key="1">
    <citation type="submission" date="2018-10" db="EMBL/GenBank/DDBJ databases">
        <title>Sequencing the genomes of 1000 actinobacteria strains.</title>
        <authorList>
            <person name="Klenk H.-P."/>
        </authorList>
    </citation>
    <scope>NUCLEOTIDE SEQUENCE [LARGE SCALE GENOMIC DNA]</scope>
    <source>
        <strain evidence="1 2">DSM 43911</strain>
    </source>
</reference>
<gene>
    <name evidence="1" type="ORF">DFJ66_7671</name>
</gene>
<organism evidence="1 2">
    <name type="scientific">Saccharothrix variisporea</name>
    <dbReference type="NCBI Taxonomy" id="543527"/>
    <lineage>
        <taxon>Bacteria</taxon>
        <taxon>Bacillati</taxon>
        <taxon>Actinomycetota</taxon>
        <taxon>Actinomycetes</taxon>
        <taxon>Pseudonocardiales</taxon>
        <taxon>Pseudonocardiaceae</taxon>
        <taxon>Saccharothrix</taxon>
    </lineage>
</organism>
<comment type="caution">
    <text evidence="1">The sequence shown here is derived from an EMBL/GenBank/DDBJ whole genome shotgun (WGS) entry which is preliminary data.</text>
</comment>
<name>A0A495XJQ2_9PSEU</name>
<dbReference type="EMBL" id="RBXR01000001">
    <property type="protein sequence ID" value="RKT74327.1"/>
    <property type="molecule type" value="Genomic_DNA"/>
</dbReference>
<keyword evidence="2" id="KW-1185">Reference proteome</keyword>
<accession>A0A495XJQ2</accession>
<dbReference type="Proteomes" id="UP000272729">
    <property type="component" value="Unassembled WGS sequence"/>
</dbReference>
<evidence type="ECO:0000313" key="1">
    <source>
        <dbReference type="EMBL" id="RKT74327.1"/>
    </source>
</evidence>
<evidence type="ECO:0000313" key="2">
    <source>
        <dbReference type="Proteomes" id="UP000272729"/>
    </source>
</evidence>
<dbReference type="AlphaFoldDB" id="A0A495XJQ2"/>
<sequence>MVAPELERWCREAGDGDRRTAVVRLRGTVEVGQAVEWLVALGMEVTSSGPGSVIGTVTPPAVRRIGQQTWVLAVEGPRTLRSLQRG</sequence>
<proteinExistence type="predicted"/>
<protein>
    <submittedName>
        <fullName evidence="1">Uncharacterized protein</fullName>
    </submittedName>
</protein>